<keyword evidence="11" id="KW-1185">Reference proteome</keyword>
<dbReference type="Pfam" id="PF13407">
    <property type="entry name" value="Peripla_BP_4"/>
    <property type="match status" value="1"/>
</dbReference>
<reference evidence="10 11" key="1">
    <citation type="submission" date="2015-09" db="EMBL/GenBank/DDBJ databases">
        <title>Draft genome sequence of Kouleothrix aurantiaca JCM 19913.</title>
        <authorList>
            <person name="Hemp J."/>
        </authorList>
    </citation>
    <scope>NUCLEOTIDE SEQUENCE [LARGE SCALE GENOMIC DNA]</scope>
    <source>
        <strain evidence="10 11">COM-B</strain>
    </source>
</reference>
<dbReference type="Proteomes" id="UP000050509">
    <property type="component" value="Unassembled WGS sequence"/>
</dbReference>
<evidence type="ECO:0000256" key="3">
    <source>
        <dbReference type="ARBA" id="ARBA00022553"/>
    </source>
</evidence>
<dbReference type="SUPFAM" id="SSF47384">
    <property type="entry name" value="Homodimeric domain of signal transducing histidine kinase"/>
    <property type="match status" value="1"/>
</dbReference>
<organism evidence="10 11">
    <name type="scientific">Kouleothrix aurantiaca</name>
    <dbReference type="NCBI Taxonomy" id="186479"/>
    <lineage>
        <taxon>Bacteria</taxon>
        <taxon>Bacillati</taxon>
        <taxon>Chloroflexota</taxon>
        <taxon>Chloroflexia</taxon>
        <taxon>Chloroflexales</taxon>
        <taxon>Roseiflexineae</taxon>
        <taxon>Roseiflexaceae</taxon>
        <taxon>Kouleothrix</taxon>
    </lineage>
</organism>
<comment type="catalytic activity">
    <reaction evidence="1">
        <text>ATP + protein L-histidine = ADP + protein N-phospho-L-histidine.</text>
        <dbReference type="EC" id="2.7.13.3"/>
    </reaction>
</comment>
<dbReference type="SUPFAM" id="SSF55781">
    <property type="entry name" value="GAF domain-like"/>
    <property type="match status" value="1"/>
</dbReference>
<comment type="caution">
    <text evidence="10">The sequence shown here is derived from an EMBL/GenBank/DDBJ whole genome shotgun (WGS) entry which is preliminary data.</text>
</comment>
<feature type="domain" description="Histidine kinase" evidence="8">
    <location>
        <begin position="333"/>
        <end position="549"/>
    </location>
</feature>
<dbReference type="InterPro" id="IPR036097">
    <property type="entry name" value="HisK_dim/P_sf"/>
</dbReference>
<proteinExistence type="predicted"/>
<accession>A0A0N8PS15</accession>
<feature type="non-terminal residue" evidence="10">
    <location>
        <position position="1"/>
    </location>
</feature>
<dbReference type="InterPro" id="IPR001789">
    <property type="entry name" value="Sig_transdc_resp-reg_receiver"/>
</dbReference>
<keyword evidence="6" id="KW-0902">Two-component regulatory system</keyword>
<dbReference type="GO" id="GO:0000155">
    <property type="term" value="F:phosphorelay sensor kinase activity"/>
    <property type="evidence" value="ECO:0007669"/>
    <property type="project" value="InterPro"/>
</dbReference>
<feature type="modified residue" description="4-aspartylphosphate" evidence="7">
    <location>
        <position position="618"/>
    </location>
</feature>
<dbReference type="InterPro" id="IPR004358">
    <property type="entry name" value="Sig_transdc_His_kin-like_C"/>
</dbReference>
<dbReference type="InterPro" id="IPR036890">
    <property type="entry name" value="HATPase_C_sf"/>
</dbReference>
<evidence type="ECO:0000313" key="11">
    <source>
        <dbReference type="Proteomes" id="UP000050509"/>
    </source>
</evidence>
<evidence type="ECO:0000313" key="10">
    <source>
        <dbReference type="EMBL" id="KPV51461.1"/>
    </source>
</evidence>
<dbReference type="Gene3D" id="1.10.287.130">
    <property type="match status" value="1"/>
</dbReference>
<keyword evidence="3 7" id="KW-0597">Phosphoprotein</keyword>
<gene>
    <name evidence="10" type="ORF">SE17_21040</name>
</gene>
<dbReference type="PRINTS" id="PR00344">
    <property type="entry name" value="BCTRLSENSOR"/>
</dbReference>
<dbReference type="SUPFAM" id="SSF55874">
    <property type="entry name" value="ATPase domain of HSP90 chaperone/DNA topoisomerase II/histidine kinase"/>
    <property type="match status" value="1"/>
</dbReference>
<dbReference type="Pfam" id="PF00072">
    <property type="entry name" value="Response_reg"/>
    <property type="match status" value="1"/>
</dbReference>
<dbReference type="Gene3D" id="3.30.450.40">
    <property type="match status" value="1"/>
</dbReference>
<dbReference type="InterPro" id="IPR028082">
    <property type="entry name" value="Peripla_BP_I"/>
</dbReference>
<dbReference type="PROSITE" id="PS50109">
    <property type="entry name" value="HIS_KIN"/>
    <property type="match status" value="1"/>
</dbReference>
<dbReference type="Gene3D" id="3.30.565.10">
    <property type="entry name" value="Histidine kinase-like ATPase, C-terminal domain"/>
    <property type="match status" value="1"/>
</dbReference>
<evidence type="ECO:0000256" key="6">
    <source>
        <dbReference type="ARBA" id="ARBA00023012"/>
    </source>
</evidence>
<dbReference type="InterPro" id="IPR011006">
    <property type="entry name" value="CheY-like_superfamily"/>
</dbReference>
<dbReference type="SMART" id="SM00388">
    <property type="entry name" value="HisKA"/>
    <property type="match status" value="1"/>
</dbReference>
<dbReference type="CDD" id="cd00156">
    <property type="entry name" value="REC"/>
    <property type="match status" value="1"/>
</dbReference>
<dbReference type="CDD" id="cd00082">
    <property type="entry name" value="HisKA"/>
    <property type="match status" value="1"/>
</dbReference>
<dbReference type="InterPro" id="IPR003594">
    <property type="entry name" value="HATPase_dom"/>
</dbReference>
<dbReference type="InterPro" id="IPR003661">
    <property type="entry name" value="HisK_dim/P_dom"/>
</dbReference>
<evidence type="ECO:0000259" key="8">
    <source>
        <dbReference type="PROSITE" id="PS50109"/>
    </source>
</evidence>
<evidence type="ECO:0000256" key="1">
    <source>
        <dbReference type="ARBA" id="ARBA00000085"/>
    </source>
</evidence>
<dbReference type="PROSITE" id="PS50110">
    <property type="entry name" value="RESPONSE_REGULATORY"/>
    <property type="match status" value="1"/>
</dbReference>
<keyword evidence="4" id="KW-0808">Transferase</keyword>
<evidence type="ECO:0000256" key="7">
    <source>
        <dbReference type="PROSITE-ProRule" id="PRU00169"/>
    </source>
</evidence>
<dbReference type="SMART" id="SM00387">
    <property type="entry name" value="HATPase_c"/>
    <property type="match status" value="1"/>
</dbReference>
<dbReference type="SUPFAM" id="SSF53822">
    <property type="entry name" value="Periplasmic binding protein-like I"/>
    <property type="match status" value="1"/>
</dbReference>
<dbReference type="InterPro" id="IPR003018">
    <property type="entry name" value="GAF"/>
</dbReference>
<dbReference type="InterPro" id="IPR025997">
    <property type="entry name" value="SBP_2_dom"/>
</dbReference>
<dbReference type="Pfam" id="PF01590">
    <property type="entry name" value="GAF"/>
    <property type="match status" value="1"/>
</dbReference>
<sequence length="684" mass="74545">LSRYPAMELHHIPSGWRYDRAYPQIEAGLQQFHAPLAAIFGLSDSLALVARDAGRALGLVDANTVIVGINGDPLALAAIADGSIAATVDTPAAELGIQAVDLACQGARGEALPAYFGYAPRLVTRANVAEIAMQKLIAIAELPNRMVGVNRQQEQQRLAQLELGLEIHRRIGVILNRQQLAREIAELIRAAYGYDTVQLLLWQPEENALVLEQAGGLRIPLGDDGVLEHAIRQNELVFLPDTQRSQRFAPDRRWPATRSRMAVPIRFGATTLGLLDLHSRTVVQQTHESLSGLQLMADELGIAMRNADLYSDALAARERAEKADHLKSRLLANVSHELRTPLNVILGYSETALNRPDAYPTPLPPAFRRDLRHIYNSGEHLLRLINALLDLSRAEIGALELRPETLAPRAFLTEVFQSVVGTFDAPGVQFRLSLPEHLPAIHADPVRLRQILLNLLSNARKSTSAGTITLGADVEPPHVHLWVADTGVGIPADVQERIFDPFFSTKGEGGTGLGLAVSLGIVQSHGGAIEVESAPNAGTRFVIRLPVRTADQPGKAGKARRVQNVQPGHILFVESEQMIREATVRLLTRWGHKVAAAENGAEALAQFLPDTFDLVISDLGMTDMNGWELLGQIKARDPRVPTVLITGWGRSVSDEDARAAGVDFLIEKPFDQDDLRDILAEALG</sequence>
<dbReference type="AlphaFoldDB" id="A0A0N8PS15"/>
<evidence type="ECO:0000256" key="5">
    <source>
        <dbReference type="ARBA" id="ARBA00022777"/>
    </source>
</evidence>
<protein>
    <recommendedName>
        <fullName evidence="2">histidine kinase</fullName>
        <ecNumber evidence="2">2.7.13.3</ecNumber>
    </recommendedName>
</protein>
<dbReference type="InterPro" id="IPR005467">
    <property type="entry name" value="His_kinase_dom"/>
</dbReference>
<keyword evidence="5" id="KW-0418">Kinase</keyword>
<evidence type="ECO:0000256" key="2">
    <source>
        <dbReference type="ARBA" id="ARBA00012438"/>
    </source>
</evidence>
<dbReference type="SMART" id="SM00448">
    <property type="entry name" value="REC"/>
    <property type="match status" value="1"/>
</dbReference>
<dbReference type="SUPFAM" id="SSF52172">
    <property type="entry name" value="CheY-like"/>
    <property type="match status" value="1"/>
</dbReference>
<evidence type="ECO:0000259" key="9">
    <source>
        <dbReference type="PROSITE" id="PS50110"/>
    </source>
</evidence>
<dbReference type="Gene3D" id="3.40.50.2300">
    <property type="match status" value="2"/>
</dbReference>
<dbReference type="PATRIC" id="fig|186479.3.peg.10735"/>
<dbReference type="InterPro" id="IPR029016">
    <property type="entry name" value="GAF-like_dom_sf"/>
</dbReference>
<dbReference type="Pfam" id="PF02518">
    <property type="entry name" value="HATPase_c"/>
    <property type="match status" value="1"/>
</dbReference>
<dbReference type="SMART" id="SM00065">
    <property type="entry name" value="GAF"/>
    <property type="match status" value="1"/>
</dbReference>
<feature type="domain" description="Response regulatory" evidence="9">
    <location>
        <begin position="569"/>
        <end position="683"/>
    </location>
</feature>
<dbReference type="EC" id="2.7.13.3" evidence="2"/>
<dbReference type="PANTHER" id="PTHR43047">
    <property type="entry name" value="TWO-COMPONENT HISTIDINE PROTEIN KINASE"/>
    <property type="match status" value="1"/>
</dbReference>
<dbReference type="EMBL" id="LJCR01000904">
    <property type="protein sequence ID" value="KPV51461.1"/>
    <property type="molecule type" value="Genomic_DNA"/>
</dbReference>
<evidence type="ECO:0000256" key="4">
    <source>
        <dbReference type="ARBA" id="ARBA00022679"/>
    </source>
</evidence>
<dbReference type="Pfam" id="PF00512">
    <property type="entry name" value="HisKA"/>
    <property type="match status" value="1"/>
</dbReference>
<name>A0A0N8PS15_9CHLR</name>